<comment type="caution">
    <text evidence="1">The sequence shown here is derived from an EMBL/GenBank/DDBJ whole genome shotgun (WGS) entry which is preliminary data.</text>
</comment>
<accession>A0A0F9FVJ9</accession>
<reference evidence="1" key="1">
    <citation type="journal article" date="2015" name="Nature">
        <title>Complex archaea that bridge the gap between prokaryotes and eukaryotes.</title>
        <authorList>
            <person name="Spang A."/>
            <person name="Saw J.H."/>
            <person name="Jorgensen S.L."/>
            <person name="Zaremba-Niedzwiedzka K."/>
            <person name="Martijn J."/>
            <person name="Lind A.E."/>
            <person name="van Eijk R."/>
            <person name="Schleper C."/>
            <person name="Guy L."/>
            <person name="Ettema T.J."/>
        </authorList>
    </citation>
    <scope>NUCLEOTIDE SEQUENCE</scope>
</reference>
<dbReference type="AlphaFoldDB" id="A0A0F9FVJ9"/>
<sequence>MKGKTGELWLSAKECLKKGIVDKIV</sequence>
<feature type="non-terminal residue" evidence="1">
    <location>
        <position position="1"/>
    </location>
</feature>
<evidence type="ECO:0000313" key="1">
    <source>
        <dbReference type="EMBL" id="KKL61360.1"/>
    </source>
</evidence>
<proteinExistence type="predicted"/>
<gene>
    <name evidence="1" type="ORF">LCGC14_2196050</name>
</gene>
<organism evidence="1">
    <name type="scientific">marine sediment metagenome</name>
    <dbReference type="NCBI Taxonomy" id="412755"/>
    <lineage>
        <taxon>unclassified sequences</taxon>
        <taxon>metagenomes</taxon>
        <taxon>ecological metagenomes</taxon>
    </lineage>
</organism>
<protein>
    <submittedName>
        <fullName evidence="1">Uncharacterized protein</fullName>
    </submittedName>
</protein>
<name>A0A0F9FVJ9_9ZZZZ</name>
<dbReference type="EMBL" id="LAZR01028845">
    <property type="protein sequence ID" value="KKL61360.1"/>
    <property type="molecule type" value="Genomic_DNA"/>
</dbReference>